<evidence type="ECO:0000313" key="3">
    <source>
        <dbReference type="Proteomes" id="UP000298285"/>
    </source>
</evidence>
<proteinExistence type="predicted"/>
<reference evidence="2 3" key="1">
    <citation type="submission" date="2019-03" db="EMBL/GenBank/DDBJ databases">
        <title>Diversity of the mouse oral microbiome.</title>
        <authorList>
            <person name="Joseph S."/>
            <person name="Aduse-Opoku J."/>
            <person name="Curtis M."/>
            <person name="Wade W."/>
            <person name="Hashim A."/>
        </authorList>
    </citation>
    <scope>NUCLEOTIDE SEQUENCE [LARGE SCALE GENOMIC DNA]</scope>
    <source>
        <strain evidence="2 3">P11</strain>
    </source>
</reference>
<protein>
    <submittedName>
        <fullName evidence="2">Uncharacterized protein</fullName>
    </submittedName>
</protein>
<name>A0A4Y9IN37_9BACT</name>
<keyword evidence="1" id="KW-0472">Membrane</keyword>
<evidence type="ECO:0000313" key="2">
    <source>
        <dbReference type="EMBL" id="TFU89686.1"/>
    </source>
</evidence>
<keyword evidence="1" id="KW-0812">Transmembrane</keyword>
<sequence length="92" mass="10609">MDALIIIITMLCCIVTSLYCGVVLSLRLPEVWAFLDRKPFSCRPCLTFHLTWMLFGIFAFTRQSWTLAGIGIVVAFIVFFILKYIDNKKIIK</sequence>
<dbReference type="RefSeq" id="WP_135104686.1">
    <property type="nucleotide sequence ID" value="NZ_JADGKW010000002.1"/>
</dbReference>
<accession>A0A4Y9IN37</accession>
<feature type="transmembrane region" description="Helical" evidence="1">
    <location>
        <begin position="40"/>
        <end position="59"/>
    </location>
</feature>
<keyword evidence="1" id="KW-1133">Transmembrane helix</keyword>
<organism evidence="2 3">
    <name type="scientific">Dysgonomonas mossii</name>
    <dbReference type="NCBI Taxonomy" id="163665"/>
    <lineage>
        <taxon>Bacteria</taxon>
        <taxon>Pseudomonadati</taxon>
        <taxon>Bacteroidota</taxon>
        <taxon>Bacteroidia</taxon>
        <taxon>Bacteroidales</taxon>
        <taxon>Dysgonomonadaceae</taxon>
        <taxon>Dysgonomonas</taxon>
    </lineage>
</organism>
<gene>
    <name evidence="2" type="ORF">E4T88_06630</name>
</gene>
<dbReference type="AlphaFoldDB" id="A0A4Y9IN37"/>
<dbReference type="EMBL" id="SPPK01000002">
    <property type="protein sequence ID" value="TFU89686.1"/>
    <property type="molecule type" value="Genomic_DNA"/>
</dbReference>
<dbReference type="OrthoDB" id="998087at2"/>
<evidence type="ECO:0000256" key="1">
    <source>
        <dbReference type="SAM" id="Phobius"/>
    </source>
</evidence>
<dbReference type="Proteomes" id="UP000298285">
    <property type="component" value="Unassembled WGS sequence"/>
</dbReference>
<feature type="transmembrane region" description="Helical" evidence="1">
    <location>
        <begin position="6"/>
        <end position="28"/>
    </location>
</feature>
<comment type="caution">
    <text evidence="2">The sequence shown here is derived from an EMBL/GenBank/DDBJ whole genome shotgun (WGS) entry which is preliminary data.</text>
</comment>
<feature type="transmembrane region" description="Helical" evidence="1">
    <location>
        <begin position="65"/>
        <end position="85"/>
    </location>
</feature>